<accession>A0A919B0J2</accession>
<evidence type="ECO:0000259" key="2">
    <source>
        <dbReference type="Pfam" id="PF04149"/>
    </source>
</evidence>
<dbReference type="Proteomes" id="UP000638313">
    <property type="component" value="Unassembled WGS sequence"/>
</dbReference>
<evidence type="ECO:0000256" key="1">
    <source>
        <dbReference type="SAM" id="MobiDB-lite"/>
    </source>
</evidence>
<sequence length="73" mass="7771">MSSSRPDLSIMQWRSSSHSQNGGQCLQVPVQPPAGGMYVRDSKDTSRTPIVVSRAAWSSFVTAVAETSGNLSS</sequence>
<dbReference type="Pfam" id="PF04149">
    <property type="entry name" value="DUF397"/>
    <property type="match status" value="1"/>
</dbReference>
<feature type="domain" description="DUF397" evidence="2">
    <location>
        <begin position="12"/>
        <end position="64"/>
    </location>
</feature>
<reference evidence="3" key="1">
    <citation type="journal article" date="2014" name="Int. J. Syst. Evol. Microbiol.">
        <title>Complete genome sequence of Corynebacterium casei LMG S-19264T (=DSM 44701T), isolated from a smear-ripened cheese.</title>
        <authorList>
            <consortium name="US DOE Joint Genome Institute (JGI-PGF)"/>
            <person name="Walter F."/>
            <person name="Albersmeier A."/>
            <person name="Kalinowski J."/>
            <person name="Ruckert C."/>
        </authorList>
    </citation>
    <scope>NUCLEOTIDE SEQUENCE</scope>
    <source>
        <strain evidence="3">JCM 4059</strain>
    </source>
</reference>
<protein>
    <recommendedName>
        <fullName evidence="2">DUF397 domain-containing protein</fullName>
    </recommendedName>
</protein>
<name>A0A919B0J2_9ACTN</name>
<dbReference type="EMBL" id="BNBD01000002">
    <property type="protein sequence ID" value="GHF33290.1"/>
    <property type="molecule type" value="Genomic_DNA"/>
</dbReference>
<feature type="compositionally biased region" description="Polar residues" evidence="1">
    <location>
        <begin position="1"/>
        <end position="24"/>
    </location>
</feature>
<evidence type="ECO:0000313" key="3">
    <source>
        <dbReference type="EMBL" id="GHF33290.1"/>
    </source>
</evidence>
<evidence type="ECO:0000313" key="4">
    <source>
        <dbReference type="Proteomes" id="UP000638313"/>
    </source>
</evidence>
<proteinExistence type="predicted"/>
<gene>
    <name evidence="3" type="ORF">GCM10010218_12980</name>
</gene>
<keyword evidence="4" id="KW-1185">Reference proteome</keyword>
<comment type="caution">
    <text evidence="3">The sequence shown here is derived from an EMBL/GenBank/DDBJ whole genome shotgun (WGS) entry which is preliminary data.</text>
</comment>
<dbReference type="AlphaFoldDB" id="A0A919B0J2"/>
<dbReference type="InterPro" id="IPR007278">
    <property type="entry name" value="DUF397"/>
</dbReference>
<organism evidence="3 4">
    <name type="scientific">Streptomyces mashuensis</name>
    <dbReference type="NCBI Taxonomy" id="33904"/>
    <lineage>
        <taxon>Bacteria</taxon>
        <taxon>Bacillati</taxon>
        <taxon>Actinomycetota</taxon>
        <taxon>Actinomycetes</taxon>
        <taxon>Kitasatosporales</taxon>
        <taxon>Streptomycetaceae</taxon>
        <taxon>Streptomyces</taxon>
    </lineage>
</organism>
<feature type="region of interest" description="Disordered" evidence="1">
    <location>
        <begin position="1"/>
        <end position="44"/>
    </location>
</feature>
<reference evidence="3" key="2">
    <citation type="submission" date="2020-09" db="EMBL/GenBank/DDBJ databases">
        <authorList>
            <person name="Sun Q."/>
            <person name="Ohkuma M."/>
        </authorList>
    </citation>
    <scope>NUCLEOTIDE SEQUENCE</scope>
    <source>
        <strain evidence="3">JCM 4059</strain>
    </source>
</reference>